<dbReference type="RefSeq" id="XP_013756383.1">
    <property type="nucleotide sequence ID" value="XM_013900929.1"/>
</dbReference>
<evidence type="ECO:0000256" key="2">
    <source>
        <dbReference type="SAM" id="Phobius"/>
    </source>
</evidence>
<dbReference type="InterPro" id="IPR011047">
    <property type="entry name" value="Quinoprotein_ADH-like_sf"/>
</dbReference>
<organism evidence="5 6">
    <name type="scientific">Thecamonas trahens ATCC 50062</name>
    <dbReference type="NCBI Taxonomy" id="461836"/>
    <lineage>
        <taxon>Eukaryota</taxon>
        <taxon>Apusozoa</taxon>
        <taxon>Apusomonadida</taxon>
        <taxon>Apusomonadidae</taxon>
        <taxon>Thecamonas</taxon>
    </lineage>
</organism>
<feature type="compositionally biased region" description="Pro residues" evidence="1">
    <location>
        <begin position="61"/>
        <end position="94"/>
    </location>
</feature>
<feature type="chain" id="PRO_5005537130" description="Pyrrolo-quinoline quinone repeat domain-containing protein" evidence="3">
    <location>
        <begin position="24"/>
        <end position="573"/>
    </location>
</feature>
<protein>
    <recommendedName>
        <fullName evidence="4">Pyrrolo-quinoline quinone repeat domain-containing protein</fullName>
    </recommendedName>
</protein>
<keyword evidence="6" id="KW-1185">Reference proteome</keyword>
<keyword evidence="2" id="KW-1133">Transmembrane helix</keyword>
<dbReference type="Proteomes" id="UP000054408">
    <property type="component" value="Unassembled WGS sequence"/>
</dbReference>
<keyword evidence="3" id="KW-0732">Signal</keyword>
<dbReference type="InterPro" id="IPR002372">
    <property type="entry name" value="PQQ_rpt_dom"/>
</dbReference>
<dbReference type="SUPFAM" id="SSF50998">
    <property type="entry name" value="Quinoprotein alcohol dehydrogenase-like"/>
    <property type="match status" value="1"/>
</dbReference>
<evidence type="ECO:0000259" key="4">
    <source>
        <dbReference type="Pfam" id="PF13360"/>
    </source>
</evidence>
<evidence type="ECO:0000313" key="5">
    <source>
        <dbReference type="EMBL" id="KNC51182.1"/>
    </source>
</evidence>
<feature type="transmembrane region" description="Helical" evidence="2">
    <location>
        <begin position="510"/>
        <end position="536"/>
    </location>
</feature>
<accession>A0A0L0DFS6</accession>
<evidence type="ECO:0000313" key="6">
    <source>
        <dbReference type="Proteomes" id="UP000054408"/>
    </source>
</evidence>
<dbReference type="AlphaFoldDB" id="A0A0L0DFS6"/>
<reference evidence="5 6" key="1">
    <citation type="submission" date="2010-05" db="EMBL/GenBank/DDBJ databases">
        <title>The Genome Sequence of Thecamonas trahens ATCC 50062.</title>
        <authorList>
            <consortium name="The Broad Institute Genome Sequencing Platform"/>
            <person name="Russ C."/>
            <person name="Cuomo C."/>
            <person name="Shea T."/>
            <person name="Young S.K."/>
            <person name="Zeng Q."/>
            <person name="Koehrsen M."/>
            <person name="Haas B."/>
            <person name="Borodovsky M."/>
            <person name="Guigo R."/>
            <person name="Alvarado L."/>
            <person name="Berlin A."/>
            <person name="Bochicchio J."/>
            <person name="Borenstein D."/>
            <person name="Chapman S."/>
            <person name="Chen Z."/>
            <person name="Freedman E."/>
            <person name="Gellesch M."/>
            <person name="Goldberg J."/>
            <person name="Griggs A."/>
            <person name="Gujja S."/>
            <person name="Heilman E."/>
            <person name="Heiman D."/>
            <person name="Hepburn T."/>
            <person name="Howarth C."/>
            <person name="Jen D."/>
            <person name="Larson L."/>
            <person name="Mehta T."/>
            <person name="Park D."/>
            <person name="Pearson M."/>
            <person name="Roberts A."/>
            <person name="Saif S."/>
            <person name="Shenoy N."/>
            <person name="Sisk P."/>
            <person name="Stolte C."/>
            <person name="Sykes S."/>
            <person name="Thomson T."/>
            <person name="Walk T."/>
            <person name="White J."/>
            <person name="Yandava C."/>
            <person name="Burger G."/>
            <person name="Gray M.W."/>
            <person name="Holland P.W.H."/>
            <person name="King N."/>
            <person name="Lang F.B.F."/>
            <person name="Roger A.J."/>
            <person name="Ruiz-Trillo I."/>
            <person name="Lander E."/>
            <person name="Nusbaum C."/>
        </authorList>
    </citation>
    <scope>NUCLEOTIDE SEQUENCE [LARGE SCALE GENOMIC DNA]</scope>
    <source>
        <strain evidence="5 6">ATCC 50062</strain>
    </source>
</reference>
<feature type="domain" description="Pyrrolo-quinoline quinone repeat" evidence="4">
    <location>
        <begin position="410"/>
        <end position="485"/>
    </location>
</feature>
<feature type="signal peptide" evidence="3">
    <location>
        <begin position="1"/>
        <end position="23"/>
    </location>
</feature>
<keyword evidence="2" id="KW-0812">Transmembrane</keyword>
<sequence>MPMPMLGVAVVLAVVGLVVVVAGDRATCSPTGSAAAPPVAKLAPLSQIKPRIKWLHDAPLRPIPPPPPLPLSPPPPSLPAPPPPPTTSPPPPLPKLAAVSDVSGRLGGKADKDYFLGAVVMDVRAAEMEALATLALVVRVTPQSHKHKVPTHPVLDALDVSPAGNGTLLWSVNITSAPVTWSVEASTPSLVLPPAGNFSAVPAMALVKTISFADNNQHNASVAISGFDAATGASLLTVTLPGASVLAGDVVVDQARRMGYTLSVEGMRASLVVIDLDAAVAGASDAVSSLRLPHDAAVWNAVALSADGATAVVTSDAGYVYGIKLGGPQRMTLVWTHTAAGTAFSVPGVSDELVFVAGDDAVLRVANVTDGVLVFNASASATLFDHAVAHSGGLRMLYFGDAEGNVMALHAAGARAGAVAWTANLNADVLALSIAESDSVVVVTTAGELAVGLEADSGQFLWQITLGAASSVPPIPVADGMLFVTEHTVEAYSVGFAPPIFVRPHHSRSLSAWIIAVIVVWAVVVVALTLSLYAVFRLRARHRAYVAERSRLNSDHLPHRRPLTEARPLLATP</sequence>
<feature type="region of interest" description="Disordered" evidence="1">
    <location>
        <begin position="57"/>
        <end position="94"/>
    </location>
</feature>
<name>A0A0L0DFS6_THETB</name>
<dbReference type="GeneID" id="25565676"/>
<evidence type="ECO:0000256" key="3">
    <source>
        <dbReference type="SAM" id="SignalP"/>
    </source>
</evidence>
<dbReference type="InterPro" id="IPR015943">
    <property type="entry name" value="WD40/YVTN_repeat-like_dom_sf"/>
</dbReference>
<dbReference type="Pfam" id="PF13360">
    <property type="entry name" value="PQQ_2"/>
    <property type="match status" value="1"/>
</dbReference>
<gene>
    <name evidence="5" type="ORF">AMSG_06533</name>
</gene>
<dbReference type="EMBL" id="GL349465">
    <property type="protein sequence ID" value="KNC51182.1"/>
    <property type="molecule type" value="Genomic_DNA"/>
</dbReference>
<proteinExistence type="predicted"/>
<dbReference type="Gene3D" id="2.130.10.10">
    <property type="entry name" value="YVTN repeat-like/Quinoprotein amine dehydrogenase"/>
    <property type="match status" value="1"/>
</dbReference>
<evidence type="ECO:0000256" key="1">
    <source>
        <dbReference type="SAM" id="MobiDB-lite"/>
    </source>
</evidence>
<keyword evidence="2" id="KW-0472">Membrane</keyword>